<accession>A0ABD0WVD7</accession>
<evidence type="ECO:0000256" key="3">
    <source>
        <dbReference type="ARBA" id="ARBA00022833"/>
    </source>
</evidence>
<proteinExistence type="predicted"/>
<dbReference type="AlphaFoldDB" id="A0ABD0WVD7"/>
<keyword evidence="9" id="KW-1185">Reference proteome</keyword>
<dbReference type="Gene3D" id="2.60.120.920">
    <property type="match status" value="2"/>
</dbReference>
<dbReference type="PANTHER" id="PTHR25465:SF5">
    <property type="entry name" value="E3 UBIQUITIN_ISG15 LIGASE TRIM25-RELATED"/>
    <property type="match status" value="1"/>
</dbReference>
<name>A0ABD0WVD7_UMBPY</name>
<dbReference type="InterPro" id="IPR013083">
    <property type="entry name" value="Znf_RING/FYVE/PHD"/>
</dbReference>
<dbReference type="PANTHER" id="PTHR25465">
    <property type="entry name" value="B-BOX DOMAIN CONTAINING"/>
    <property type="match status" value="1"/>
</dbReference>
<dbReference type="SUPFAM" id="SSF57845">
    <property type="entry name" value="B-box zinc-binding domain"/>
    <property type="match status" value="1"/>
</dbReference>
<keyword evidence="2 4" id="KW-0863">Zinc-finger</keyword>
<dbReference type="Pfam" id="PF15227">
    <property type="entry name" value="zf-C3HC4_4"/>
    <property type="match status" value="1"/>
</dbReference>
<evidence type="ECO:0000256" key="2">
    <source>
        <dbReference type="ARBA" id="ARBA00022771"/>
    </source>
</evidence>
<dbReference type="InterPro" id="IPR043136">
    <property type="entry name" value="B30.2/SPRY_sf"/>
</dbReference>
<dbReference type="InterPro" id="IPR003879">
    <property type="entry name" value="Butyrophylin_SPRY"/>
</dbReference>
<reference evidence="8 9" key="1">
    <citation type="submission" date="2024-06" db="EMBL/GenBank/DDBJ databases">
        <authorList>
            <person name="Pan Q."/>
            <person name="Wen M."/>
            <person name="Jouanno E."/>
            <person name="Zahm M."/>
            <person name="Klopp C."/>
            <person name="Cabau C."/>
            <person name="Louis A."/>
            <person name="Berthelot C."/>
            <person name="Parey E."/>
            <person name="Roest Crollius H."/>
            <person name="Montfort J."/>
            <person name="Robinson-Rechavi M."/>
            <person name="Bouchez O."/>
            <person name="Lampietro C."/>
            <person name="Lopez Roques C."/>
            <person name="Donnadieu C."/>
            <person name="Postlethwait J."/>
            <person name="Bobe J."/>
            <person name="Verreycken H."/>
            <person name="Guiguen Y."/>
        </authorList>
    </citation>
    <scope>NUCLEOTIDE SEQUENCE [LARGE SCALE GENOMIC DNA]</scope>
    <source>
        <strain evidence="8">Up_M1</strain>
        <tissue evidence="8">Testis</tissue>
    </source>
</reference>
<dbReference type="PROSITE" id="PS50119">
    <property type="entry name" value="ZF_BBOX"/>
    <property type="match status" value="1"/>
</dbReference>
<feature type="domain" description="B box-type" evidence="7">
    <location>
        <begin position="135"/>
        <end position="175"/>
    </location>
</feature>
<dbReference type="PROSITE" id="PS00518">
    <property type="entry name" value="ZF_RING_1"/>
    <property type="match status" value="1"/>
</dbReference>
<evidence type="ECO:0000259" key="6">
    <source>
        <dbReference type="PROSITE" id="PS50089"/>
    </source>
</evidence>
<feature type="coiled-coil region" evidence="5">
    <location>
        <begin position="248"/>
        <end position="282"/>
    </location>
</feature>
<evidence type="ECO:0000256" key="4">
    <source>
        <dbReference type="PROSITE-ProRule" id="PRU00024"/>
    </source>
</evidence>
<dbReference type="InterPro" id="IPR000315">
    <property type="entry name" value="Znf_B-box"/>
</dbReference>
<dbReference type="InterPro" id="IPR013320">
    <property type="entry name" value="ConA-like_dom_sf"/>
</dbReference>
<dbReference type="EMBL" id="JAGEUA010000004">
    <property type="protein sequence ID" value="KAL0984421.1"/>
    <property type="molecule type" value="Genomic_DNA"/>
</dbReference>
<keyword evidence="1" id="KW-0479">Metal-binding</keyword>
<evidence type="ECO:0000256" key="5">
    <source>
        <dbReference type="SAM" id="Coils"/>
    </source>
</evidence>
<dbReference type="InterPro" id="IPR051051">
    <property type="entry name" value="E3_ubiq-ligase_TRIM/RNF"/>
</dbReference>
<dbReference type="InterPro" id="IPR058030">
    <property type="entry name" value="TRIM8/14/16/25/29/45/65_CC"/>
</dbReference>
<dbReference type="Gene3D" id="3.30.40.10">
    <property type="entry name" value="Zinc/RING finger domain, C3HC4 (zinc finger)"/>
    <property type="match status" value="1"/>
</dbReference>
<dbReference type="SUPFAM" id="SSF57850">
    <property type="entry name" value="RING/U-box"/>
    <property type="match status" value="1"/>
</dbReference>
<dbReference type="PROSITE" id="PS50089">
    <property type="entry name" value="ZF_RING_2"/>
    <property type="match status" value="1"/>
</dbReference>
<dbReference type="Pfam" id="PF25600">
    <property type="entry name" value="TRIM_CC"/>
    <property type="match status" value="1"/>
</dbReference>
<organism evidence="8 9">
    <name type="scientific">Umbra pygmaea</name>
    <name type="common">Eastern mudminnow</name>
    <dbReference type="NCBI Taxonomy" id="75934"/>
    <lineage>
        <taxon>Eukaryota</taxon>
        <taxon>Metazoa</taxon>
        <taxon>Chordata</taxon>
        <taxon>Craniata</taxon>
        <taxon>Vertebrata</taxon>
        <taxon>Euteleostomi</taxon>
        <taxon>Actinopterygii</taxon>
        <taxon>Neopterygii</taxon>
        <taxon>Teleostei</taxon>
        <taxon>Protacanthopterygii</taxon>
        <taxon>Esociformes</taxon>
        <taxon>Umbridae</taxon>
        <taxon>Umbra</taxon>
    </lineage>
</organism>
<dbReference type="GO" id="GO:0008270">
    <property type="term" value="F:zinc ion binding"/>
    <property type="evidence" value="ECO:0007669"/>
    <property type="project" value="UniProtKB-KW"/>
</dbReference>
<evidence type="ECO:0000313" key="9">
    <source>
        <dbReference type="Proteomes" id="UP001557470"/>
    </source>
</evidence>
<sequence length="472" mass="53684">MAVVTGATSCFICLDLLKDPVTIPCGHSYCMDCIKGSFDQEDDKGIYSCPQCEQTFPSNLAENTILLNQKKRKGAPSYNFAGPGDVECDFCTGRKRKAVKSCLVCLVSFCETHLQPHHEIIQLRRHKLVKASKKLQERICSQHDKLLEVYCRTDQQCICYLCTVDEHKGHDTVSAVAERTEKQKLLGEKYRQSEERILEKENKIQALKQAMDFLKRSAQAAVESSEKIFTELIHLFTNKCFELKELIRAQEKAEVSRAEGLLEQLEQEVSELRRKDVELKEVSQTEDHIQFLQSFQSLCVSLGSDVLPSSTVYSLVSFEHVNTSVTKLQDELQHICMKEMEQMFVEVSTNEMNLVTTDGMGPDYSEPNMESSTLTTVETKQPKTRKDFLTYSCKLTLDPNTANQYLCLSEGNRKVGVYLDHRAGTLSFYSISDKMTLLHKIETTFTRPLYPGFFVETGYVKILTPIQGESKE</sequence>
<dbReference type="InterPro" id="IPR017907">
    <property type="entry name" value="Znf_RING_CS"/>
</dbReference>
<gene>
    <name evidence="8" type="ORF">UPYG_G00141250</name>
</gene>
<dbReference type="SUPFAM" id="SSF49899">
    <property type="entry name" value="Concanavalin A-like lectins/glucanases"/>
    <property type="match status" value="1"/>
</dbReference>
<evidence type="ECO:0000313" key="8">
    <source>
        <dbReference type="EMBL" id="KAL0984421.1"/>
    </source>
</evidence>
<dbReference type="Gene3D" id="3.30.160.60">
    <property type="entry name" value="Classic Zinc Finger"/>
    <property type="match status" value="1"/>
</dbReference>
<evidence type="ECO:0000259" key="7">
    <source>
        <dbReference type="PROSITE" id="PS50119"/>
    </source>
</evidence>
<dbReference type="Proteomes" id="UP001557470">
    <property type="component" value="Unassembled WGS sequence"/>
</dbReference>
<protein>
    <recommendedName>
        <fullName evidence="10">E3 ubiquitin/ISG15 ligase TRIM25-like</fullName>
    </recommendedName>
</protein>
<evidence type="ECO:0008006" key="10">
    <source>
        <dbReference type="Google" id="ProtNLM"/>
    </source>
</evidence>
<dbReference type="SMART" id="SM00336">
    <property type="entry name" value="BBOX"/>
    <property type="match status" value="1"/>
</dbReference>
<keyword evidence="3" id="KW-0862">Zinc</keyword>
<feature type="domain" description="RING-type" evidence="6">
    <location>
        <begin position="10"/>
        <end position="53"/>
    </location>
</feature>
<evidence type="ECO:0000256" key="1">
    <source>
        <dbReference type="ARBA" id="ARBA00022723"/>
    </source>
</evidence>
<dbReference type="CDD" id="cd19769">
    <property type="entry name" value="Bbox2_TRIM16-like"/>
    <property type="match status" value="1"/>
</dbReference>
<dbReference type="InterPro" id="IPR001841">
    <property type="entry name" value="Znf_RING"/>
</dbReference>
<dbReference type="PRINTS" id="PR01407">
    <property type="entry name" value="BUTYPHLNCDUF"/>
</dbReference>
<keyword evidence="5" id="KW-0175">Coiled coil</keyword>
<feature type="coiled-coil region" evidence="5">
    <location>
        <begin position="190"/>
        <end position="224"/>
    </location>
</feature>
<dbReference type="Pfam" id="PF00643">
    <property type="entry name" value="zf-B_box"/>
    <property type="match status" value="1"/>
</dbReference>
<dbReference type="Pfam" id="PF13765">
    <property type="entry name" value="PRY"/>
    <property type="match status" value="1"/>
</dbReference>
<comment type="caution">
    <text evidence="8">The sequence shown here is derived from an EMBL/GenBank/DDBJ whole genome shotgun (WGS) entry which is preliminary data.</text>
</comment>
<dbReference type="Gene3D" id="4.10.830.40">
    <property type="match status" value="1"/>
</dbReference>
<dbReference type="SMART" id="SM00184">
    <property type="entry name" value="RING"/>
    <property type="match status" value="1"/>
</dbReference>
<dbReference type="InterPro" id="IPR006574">
    <property type="entry name" value="PRY"/>
</dbReference>